<dbReference type="eggNOG" id="ENOG502QT0Z">
    <property type="taxonomic scope" value="Eukaryota"/>
</dbReference>
<dbReference type="Pfam" id="PF00400">
    <property type="entry name" value="WD40"/>
    <property type="match status" value="3"/>
</dbReference>
<dbReference type="PROSITE" id="PS50294">
    <property type="entry name" value="WD_REPEATS_REGION"/>
    <property type="match status" value="1"/>
</dbReference>
<dbReference type="SMART" id="SM00066">
    <property type="entry name" value="GAL4"/>
    <property type="match status" value="1"/>
</dbReference>
<dbReference type="InterPro" id="IPR019775">
    <property type="entry name" value="WD40_repeat_CS"/>
</dbReference>
<keyword evidence="6" id="KW-0539">Nucleus</keyword>
<dbReference type="GO" id="GO:0045944">
    <property type="term" value="P:positive regulation of transcription by RNA polymerase II"/>
    <property type="evidence" value="ECO:0007669"/>
    <property type="project" value="TreeGrafter"/>
</dbReference>
<proteinExistence type="predicted"/>
<accession>A0A1S9DZZ6</accession>
<evidence type="ECO:0000313" key="10">
    <source>
        <dbReference type="EMBL" id="OOO14612.1"/>
    </source>
</evidence>
<dbReference type="InterPro" id="IPR001138">
    <property type="entry name" value="Zn2Cys6_DnaBD"/>
</dbReference>
<evidence type="ECO:0000256" key="3">
    <source>
        <dbReference type="ARBA" id="ARBA00023015"/>
    </source>
</evidence>
<dbReference type="PROSITE" id="PS50082">
    <property type="entry name" value="WD_REPEATS_2"/>
    <property type="match status" value="2"/>
</dbReference>
<dbReference type="CDD" id="cd12148">
    <property type="entry name" value="fungal_TF_MHR"/>
    <property type="match status" value="1"/>
</dbReference>
<feature type="region of interest" description="Disordered" evidence="8">
    <location>
        <begin position="27"/>
        <end position="90"/>
    </location>
</feature>
<feature type="repeat" description="WD" evidence="7">
    <location>
        <begin position="708"/>
        <end position="741"/>
    </location>
</feature>
<dbReference type="CDD" id="cd00067">
    <property type="entry name" value="GAL4"/>
    <property type="match status" value="1"/>
</dbReference>
<sequence length="1120" mass="124430">MASVSTINGNVLPSPDLDVSVEVAATDQTADTPGLEVEIATPDKIATDDNARESPFGEGGALTPNSTTMSVSRTPGSDTGRRKDTARKPRRVRTGCLTCRERHLKCDEALHQCQNCRKSGRICRRGVRLNFIDTQTVAPPHYIPRPPGSRVTFRDESRHIASEYVGGFERYPPPVADPPLKADNLTSPPLPSAYNPHAAPSFVSGPGAQPASMNATFGSHPHPPYQPLQDQSASYAPFNSTGKGDVKTNNYPCLQDPDDVFLMQVFVEEVGQWMDSMNDVKHFTHILPFHALGQPMLLKAFMACGARHVYLKTPSYGEEKASYFHDAASRDLLSALHDPDRDSALCATTAVVLNVYELMCSKSFPSIHGMNHIAGARALIKECHWDARTQGLGGACFWLNVSMELLSCLHFNWALAWDPDTWGVNMDFERDQPSVAGNEELWTHRMVYLCAKVANLRSSMSQLQPLDRSTNDMEISHRCQEWTMYNEWCDKWAKAVPRSMVPLAFLPSWQTNSKSSFPKIWLIKRASIIARLFYHTTRILLTKTHPLENEFSPEMQSVQQSHAHDICGIVANVKDRGVASLSIRFLAVAAECLATREAQEEVFGIFDDIAKETGWRSEQVKEGLQQAWGWNPTQQHQPVPTDPNALPLLNDHHAFDIDPTSTLLKMPPGVVNPIMAFADFSMDNHPYQDHYVAPHQISDYQSSPTYILRGHASPIHGLHIFHQNLRLISGDADGWIIVWDLVFKRPVAVWKAHEGAILEVKGFTFSNQTVTEVYTHGRDHKLCVWRFRAQDEDLLQKTLPVDMSEQNQSQATQPWLVHSLPVNALNFCAFSMLFLDEEESPDTGEPEASDKTSTQSPGKNPPQHHSLFAVPNALNSGAIDIFHLPRERRLCTVPADPTTQTGMVMAVTLFYSSTRELYIASAYEDGHVMVFALRGQLTTQDFSGKASSDSWKWERVYVARAHSQPALSIDVFPAGGYFVSSSADALVVKHPVPGFAEVGTVKKVDTKHSGQQGVRIRSDGRVFATAGWDSRVRVYSCKTLRELAVLKWHKEGCYTVAFADVEGSFDSGGGATGDGDGAQVTKSGEFSLATVRRQRNQKVQKTHWLAAGSKDGKISLWDIY</sequence>
<dbReference type="Pfam" id="PF00172">
    <property type="entry name" value="Zn_clus"/>
    <property type="match status" value="1"/>
</dbReference>
<keyword evidence="3" id="KW-0805">Transcription regulation</keyword>
<dbReference type="SMART" id="SM00320">
    <property type="entry name" value="WD40"/>
    <property type="match status" value="6"/>
</dbReference>
<dbReference type="AlphaFoldDB" id="A0A1S9DZZ6"/>
<reference evidence="10 11" key="1">
    <citation type="submission" date="2016-10" db="EMBL/GenBank/DDBJ databases">
        <title>Genome sequencing of Aspergillus oryzae BCC7051.</title>
        <authorList>
            <person name="Thammarongtham C."/>
            <person name="Vorapreeda T."/>
            <person name="Nookaew I."/>
            <person name="Srisuk T."/>
            <person name="Land M."/>
            <person name="Jeennor S."/>
            <person name="Laoteng K."/>
        </authorList>
    </citation>
    <scope>NUCLEOTIDE SEQUENCE [LARGE SCALE GENOMIC DNA]</scope>
    <source>
        <strain evidence="10 11">BCC7051</strain>
    </source>
</reference>
<dbReference type="VEuPathDB" id="FungiDB:AO090026000743"/>
<comment type="caution">
    <text evidence="10">The sequence shown here is derived from an EMBL/GenBank/DDBJ whole genome shotgun (WGS) entry which is preliminary data.</text>
</comment>
<dbReference type="GO" id="GO:0000976">
    <property type="term" value="F:transcription cis-regulatory region binding"/>
    <property type="evidence" value="ECO:0007669"/>
    <property type="project" value="TreeGrafter"/>
</dbReference>
<evidence type="ECO:0000256" key="6">
    <source>
        <dbReference type="ARBA" id="ARBA00023242"/>
    </source>
</evidence>
<feature type="region of interest" description="Disordered" evidence="8">
    <location>
        <begin position="839"/>
        <end position="867"/>
    </location>
</feature>
<dbReference type="OrthoDB" id="4078573at2759"/>
<protein>
    <submittedName>
        <fullName evidence="10">WD-40 repeat-containing protein</fullName>
    </submittedName>
</protein>
<gene>
    <name evidence="10" type="ORF">OAory_01032070</name>
</gene>
<dbReference type="PROSITE" id="PS00463">
    <property type="entry name" value="ZN2_CY6_FUNGAL_1"/>
    <property type="match status" value="1"/>
</dbReference>
<dbReference type="PROSITE" id="PS50048">
    <property type="entry name" value="ZN2_CY6_FUNGAL_2"/>
    <property type="match status" value="1"/>
</dbReference>
<evidence type="ECO:0000313" key="11">
    <source>
        <dbReference type="Proteomes" id="UP000190312"/>
    </source>
</evidence>
<dbReference type="SUPFAM" id="SSF57701">
    <property type="entry name" value="Zn2/Cys6 DNA-binding domain"/>
    <property type="match status" value="1"/>
</dbReference>
<dbReference type="PANTHER" id="PTHR37534:SF40">
    <property type="entry name" value="ZN(2)-C6 FUNGAL-TYPE DOMAIN-CONTAINING PROTEIN"/>
    <property type="match status" value="1"/>
</dbReference>
<keyword evidence="2" id="KW-0677">Repeat</keyword>
<feature type="compositionally biased region" description="Polar residues" evidence="8">
    <location>
        <begin position="63"/>
        <end position="77"/>
    </location>
</feature>
<dbReference type="SUPFAM" id="SSF50978">
    <property type="entry name" value="WD40 repeat-like"/>
    <property type="match status" value="1"/>
</dbReference>
<dbReference type="PANTHER" id="PTHR37534">
    <property type="entry name" value="TRANSCRIPTIONAL ACTIVATOR PROTEIN UGA3"/>
    <property type="match status" value="1"/>
</dbReference>
<dbReference type="GO" id="GO:0000981">
    <property type="term" value="F:DNA-binding transcription factor activity, RNA polymerase II-specific"/>
    <property type="evidence" value="ECO:0007669"/>
    <property type="project" value="InterPro"/>
</dbReference>
<evidence type="ECO:0000256" key="4">
    <source>
        <dbReference type="ARBA" id="ARBA00023125"/>
    </source>
</evidence>
<evidence type="ECO:0000256" key="8">
    <source>
        <dbReference type="SAM" id="MobiDB-lite"/>
    </source>
</evidence>
<dbReference type="GO" id="GO:0008270">
    <property type="term" value="F:zinc ion binding"/>
    <property type="evidence" value="ECO:0007669"/>
    <property type="project" value="InterPro"/>
</dbReference>
<evidence type="ECO:0000256" key="1">
    <source>
        <dbReference type="ARBA" id="ARBA00022574"/>
    </source>
</evidence>
<evidence type="ECO:0000256" key="2">
    <source>
        <dbReference type="ARBA" id="ARBA00022737"/>
    </source>
</evidence>
<dbReference type="Proteomes" id="UP000190312">
    <property type="component" value="Unassembled WGS sequence"/>
</dbReference>
<feature type="domain" description="Zn(2)-C6 fungal-type" evidence="9">
    <location>
        <begin position="95"/>
        <end position="125"/>
    </location>
</feature>
<dbReference type="GO" id="GO:0005634">
    <property type="term" value="C:nucleus"/>
    <property type="evidence" value="ECO:0007669"/>
    <property type="project" value="TreeGrafter"/>
</dbReference>
<keyword evidence="5" id="KW-0804">Transcription</keyword>
<keyword evidence="4" id="KW-0238">DNA-binding</keyword>
<dbReference type="InterPro" id="IPR015943">
    <property type="entry name" value="WD40/YVTN_repeat-like_dom_sf"/>
</dbReference>
<dbReference type="EMBL" id="MKZY01000001">
    <property type="protein sequence ID" value="OOO14612.1"/>
    <property type="molecule type" value="Genomic_DNA"/>
</dbReference>
<organism evidence="10 11">
    <name type="scientific">Aspergillus oryzae</name>
    <name type="common">Yellow koji mold</name>
    <dbReference type="NCBI Taxonomy" id="5062"/>
    <lineage>
        <taxon>Eukaryota</taxon>
        <taxon>Fungi</taxon>
        <taxon>Dikarya</taxon>
        <taxon>Ascomycota</taxon>
        <taxon>Pezizomycotina</taxon>
        <taxon>Eurotiomycetes</taxon>
        <taxon>Eurotiomycetidae</taxon>
        <taxon>Eurotiales</taxon>
        <taxon>Aspergillaceae</taxon>
        <taxon>Aspergillus</taxon>
        <taxon>Aspergillus subgen. Circumdati</taxon>
    </lineage>
</organism>
<dbReference type="VEuPathDB" id="FungiDB:AO090026000742"/>
<dbReference type="Gene3D" id="2.130.10.10">
    <property type="entry name" value="YVTN repeat-like/Quinoprotein amine dehydrogenase"/>
    <property type="match status" value="3"/>
</dbReference>
<dbReference type="Gene3D" id="4.10.240.10">
    <property type="entry name" value="Zn(2)-C6 fungal-type DNA-binding domain"/>
    <property type="match status" value="1"/>
</dbReference>
<keyword evidence="1 7" id="KW-0853">WD repeat</keyword>
<dbReference type="InterPro" id="IPR001680">
    <property type="entry name" value="WD40_rpt"/>
</dbReference>
<evidence type="ECO:0000256" key="7">
    <source>
        <dbReference type="PROSITE-ProRule" id="PRU00221"/>
    </source>
</evidence>
<dbReference type="InterPro" id="IPR036322">
    <property type="entry name" value="WD40_repeat_dom_sf"/>
</dbReference>
<dbReference type="PROSITE" id="PS00678">
    <property type="entry name" value="WD_REPEATS_1"/>
    <property type="match status" value="2"/>
</dbReference>
<feature type="repeat" description="WD" evidence="7">
    <location>
        <begin position="1105"/>
        <end position="1120"/>
    </location>
</feature>
<evidence type="ECO:0000259" key="9">
    <source>
        <dbReference type="PROSITE" id="PS50048"/>
    </source>
</evidence>
<evidence type="ECO:0000256" key="5">
    <source>
        <dbReference type="ARBA" id="ARBA00023163"/>
    </source>
</evidence>
<dbReference type="InterPro" id="IPR036864">
    <property type="entry name" value="Zn2-C6_fun-type_DNA-bd_sf"/>
</dbReference>
<name>A0A1S9DZZ6_ASPOZ</name>